<dbReference type="EMBL" id="VLTL01000023">
    <property type="protein sequence ID" value="KAA0169359.1"/>
    <property type="molecule type" value="Genomic_DNA"/>
</dbReference>
<dbReference type="Gene3D" id="3.40.140.10">
    <property type="entry name" value="Cytidine Deaminase, domain 2"/>
    <property type="match status" value="1"/>
</dbReference>
<dbReference type="Proteomes" id="UP000325113">
    <property type="component" value="Unassembled WGS sequence"/>
</dbReference>
<dbReference type="Pfam" id="PF13012">
    <property type="entry name" value="MitMem_reg"/>
    <property type="match status" value="1"/>
</dbReference>
<keyword evidence="2" id="KW-0539">Nucleus</keyword>
<comment type="similarity">
    <text evidence="1 2">Belongs to the peptidase M67A family. CSN6 subfamily.</text>
</comment>
<evidence type="ECO:0000256" key="2">
    <source>
        <dbReference type="RuleBase" id="RU367006"/>
    </source>
</evidence>
<comment type="caution">
    <text evidence="5">The sequence shown here is derived from an EMBL/GenBank/DDBJ whole genome shotgun (WGS) entry which is preliminary data.</text>
</comment>
<dbReference type="Pfam" id="PF01398">
    <property type="entry name" value="JAB"/>
    <property type="match status" value="1"/>
</dbReference>
<evidence type="ECO:0000256" key="1">
    <source>
        <dbReference type="ARBA" id="ARBA00010893"/>
    </source>
</evidence>
<dbReference type="InterPro" id="IPR033859">
    <property type="entry name" value="MPN_CSN6"/>
</dbReference>
<keyword evidence="2" id="KW-0736">Signalosome</keyword>
<evidence type="ECO:0000313" key="5">
    <source>
        <dbReference type="EMBL" id="KAA0169359.1"/>
    </source>
</evidence>
<accession>A0A5A8DVX5</accession>
<comment type="function">
    <text evidence="2">Component of the COP9 signalosome complex (CSN), a complex involved in various cellular and developmental processes.</text>
</comment>
<dbReference type="InterPro" id="IPR000555">
    <property type="entry name" value="JAMM/MPN+_dom"/>
</dbReference>
<dbReference type="SMART" id="SM00232">
    <property type="entry name" value="JAB_MPN"/>
    <property type="match status" value="1"/>
</dbReference>
<keyword evidence="2" id="KW-0963">Cytoplasm</keyword>
<feature type="domain" description="MPN" evidence="3">
    <location>
        <begin position="35"/>
        <end position="172"/>
    </location>
</feature>
<proteinExistence type="inferred from homology"/>
<dbReference type="OrthoDB" id="1378at2759"/>
<dbReference type="AlphaFoldDB" id="A0A5A8DVX5"/>
<protein>
    <recommendedName>
        <fullName evidence="2">COP9 signalosome complex subunit 6</fullName>
    </recommendedName>
</protein>
<sequence length="344" mass="36619">MAAAAAAAGTGSSSSSSASAVAAAAGARDDASGVVLVHPMVIMNITDHLTRVRQQTSATTQRVFGVLYGKQSGLSVEVTTSFELKYAEREGGGIEISKSYLEKNIQLTKEVFQDHELVGWYATGPGPIAADMLTHRDILAHSDNPVLLKLDSDIAEDQRDLPIAVFESIFAEAADGSRTLVFSPLTYKIQAGEAETVTLEAVANTRPDVENDSVLTHTYAKTAEAMRRLSERVAVLQRFLREVHSGKITPDRHLLRLVSDVVARIPTADSSDFRGALLSDVSDTLLTTLVAAMAKGAAGLSQVLGRLEDGKDAAALSRSRAYGAHAFAGEYGDYDMGMDMDTDA</sequence>
<evidence type="ECO:0000313" key="7">
    <source>
        <dbReference type="Proteomes" id="UP000322899"/>
    </source>
</evidence>
<name>A0A5A8DVX5_CAFRO</name>
<dbReference type="Proteomes" id="UP000324907">
    <property type="component" value="Unassembled WGS sequence"/>
</dbReference>
<dbReference type="PANTHER" id="PTHR10540:SF8">
    <property type="entry name" value="COP9 SIGNALOSOME COMPLEX SUBUNIT 6"/>
    <property type="match status" value="1"/>
</dbReference>
<reference evidence="7 8" key="1">
    <citation type="submission" date="2019-07" db="EMBL/GenBank/DDBJ databases">
        <title>Genomes of Cafeteria roenbergensis.</title>
        <authorList>
            <person name="Fischer M.G."/>
            <person name="Hackl T."/>
            <person name="Roman M."/>
        </authorList>
    </citation>
    <scope>NUCLEOTIDE SEQUENCE [LARGE SCALE GENOMIC DNA]</scope>
    <source>
        <strain evidence="4 9">Cflag</strain>
        <strain evidence="6 7">E4-10P</strain>
        <strain evidence="5 8">RCC970-E3</strain>
    </source>
</reference>
<evidence type="ECO:0000259" key="3">
    <source>
        <dbReference type="PROSITE" id="PS50249"/>
    </source>
</evidence>
<gene>
    <name evidence="6" type="ORF">FNF27_02360</name>
    <name evidence="5" type="ORF">FNF28_02140</name>
    <name evidence="4" type="ORF">FNF31_00636</name>
</gene>
<dbReference type="GO" id="GO:0008237">
    <property type="term" value="F:metallopeptidase activity"/>
    <property type="evidence" value="ECO:0007669"/>
    <property type="project" value="InterPro"/>
</dbReference>
<dbReference type="GO" id="GO:0000338">
    <property type="term" value="P:protein deneddylation"/>
    <property type="evidence" value="ECO:0007669"/>
    <property type="project" value="InterPro"/>
</dbReference>
<dbReference type="InterPro" id="IPR024969">
    <property type="entry name" value="EIF3F/CSN6-like_C"/>
</dbReference>
<dbReference type="EMBL" id="VLTO01000009">
    <property type="protein sequence ID" value="KAA0176304.1"/>
    <property type="molecule type" value="Genomic_DNA"/>
</dbReference>
<evidence type="ECO:0000313" key="4">
    <source>
        <dbReference type="EMBL" id="KAA0168138.1"/>
    </source>
</evidence>
<comment type="subcellular location">
    <subcellularLocation>
        <location evidence="2">Cytoplasm</location>
    </subcellularLocation>
    <subcellularLocation>
        <location evidence="2">Nucleus</location>
    </subcellularLocation>
</comment>
<dbReference type="InterPro" id="IPR037518">
    <property type="entry name" value="MPN"/>
</dbReference>
<dbReference type="GO" id="GO:0008180">
    <property type="term" value="C:COP9 signalosome"/>
    <property type="evidence" value="ECO:0007669"/>
    <property type="project" value="UniProtKB-UniRule"/>
</dbReference>
<dbReference type="CDD" id="cd08063">
    <property type="entry name" value="MPN_CSN6"/>
    <property type="match status" value="1"/>
</dbReference>
<dbReference type="GO" id="GO:0005737">
    <property type="term" value="C:cytoplasm"/>
    <property type="evidence" value="ECO:0007669"/>
    <property type="project" value="UniProtKB-SubCell"/>
</dbReference>
<evidence type="ECO:0000313" key="8">
    <source>
        <dbReference type="Proteomes" id="UP000324907"/>
    </source>
</evidence>
<dbReference type="PROSITE" id="PS50249">
    <property type="entry name" value="MPN"/>
    <property type="match status" value="1"/>
</dbReference>
<evidence type="ECO:0000313" key="6">
    <source>
        <dbReference type="EMBL" id="KAA0176304.1"/>
    </source>
</evidence>
<dbReference type="EMBL" id="VLTM01000003">
    <property type="protein sequence ID" value="KAA0168138.1"/>
    <property type="molecule type" value="Genomic_DNA"/>
</dbReference>
<evidence type="ECO:0000313" key="9">
    <source>
        <dbReference type="Proteomes" id="UP000325113"/>
    </source>
</evidence>
<dbReference type="Proteomes" id="UP000322899">
    <property type="component" value="Unassembled WGS sequence"/>
</dbReference>
<dbReference type="PANTHER" id="PTHR10540">
    <property type="entry name" value="EUKARYOTIC TRANSLATION INITIATION FACTOR 3 SUBUNIT F-RELATED"/>
    <property type="match status" value="1"/>
</dbReference>
<organism evidence="5 8">
    <name type="scientific">Cafeteria roenbergensis</name>
    <name type="common">Marine flagellate</name>
    <dbReference type="NCBI Taxonomy" id="33653"/>
    <lineage>
        <taxon>Eukaryota</taxon>
        <taxon>Sar</taxon>
        <taxon>Stramenopiles</taxon>
        <taxon>Bigyra</taxon>
        <taxon>Opalozoa</taxon>
        <taxon>Bicosoecida</taxon>
        <taxon>Cafeteriaceae</taxon>
        <taxon>Cafeteria</taxon>
    </lineage>
</organism>